<reference evidence="10" key="1">
    <citation type="submission" date="2011-08" db="EMBL/GenBank/DDBJ databases">
        <authorList>
            <person name="Rombauts S."/>
        </authorList>
    </citation>
    <scope>NUCLEOTIDE SEQUENCE</scope>
    <source>
        <strain evidence="10">London</strain>
    </source>
</reference>
<keyword evidence="3 6" id="KW-0720">Serine protease</keyword>
<keyword evidence="1 6" id="KW-0645">Protease</keyword>
<evidence type="ECO:0000256" key="5">
    <source>
        <dbReference type="ARBA" id="ARBA00024195"/>
    </source>
</evidence>
<dbReference type="PANTHER" id="PTHR24256">
    <property type="entry name" value="TRYPTASE-RELATED"/>
    <property type="match status" value="1"/>
</dbReference>
<dbReference type="SMART" id="SM00020">
    <property type="entry name" value="Tryp_SPc"/>
    <property type="match status" value="1"/>
</dbReference>
<dbReference type="OrthoDB" id="6428296at2759"/>
<dbReference type="EnsemblMetazoa" id="tetur08g06100.1">
    <property type="protein sequence ID" value="tetur08g06100.1"/>
    <property type="gene ID" value="tetur08g06100"/>
</dbReference>
<evidence type="ECO:0000256" key="6">
    <source>
        <dbReference type="RuleBase" id="RU363034"/>
    </source>
</evidence>
<protein>
    <recommendedName>
        <fullName evidence="8">Peptidase S1 domain-containing protein</fullName>
    </recommendedName>
</protein>
<evidence type="ECO:0000256" key="3">
    <source>
        <dbReference type="ARBA" id="ARBA00022825"/>
    </source>
</evidence>
<name>T1KC22_TETUR</name>
<evidence type="ECO:0000313" key="9">
    <source>
        <dbReference type="EnsemblMetazoa" id="tetur08g06100.1"/>
    </source>
</evidence>
<dbReference type="InterPro" id="IPR001314">
    <property type="entry name" value="Peptidase_S1A"/>
</dbReference>
<dbReference type="OMA" id="KWIGSHI"/>
<dbReference type="GO" id="GO:0006508">
    <property type="term" value="P:proteolysis"/>
    <property type="evidence" value="ECO:0007669"/>
    <property type="project" value="UniProtKB-KW"/>
</dbReference>
<dbReference type="PROSITE" id="PS00134">
    <property type="entry name" value="TRYPSIN_HIS"/>
    <property type="match status" value="1"/>
</dbReference>
<gene>
    <name evidence="9" type="primary">107362797</name>
</gene>
<dbReference type="HOGENOM" id="CLU_006842_0_3_1"/>
<dbReference type="AlphaFoldDB" id="T1KC22"/>
<dbReference type="FunFam" id="2.40.10.10:FF:000006">
    <property type="entry name" value="Serine proteinase stubble"/>
    <property type="match status" value="1"/>
</dbReference>
<evidence type="ECO:0000313" key="10">
    <source>
        <dbReference type="Proteomes" id="UP000015104"/>
    </source>
</evidence>
<dbReference type="CDD" id="cd00190">
    <property type="entry name" value="Tryp_SPc"/>
    <property type="match status" value="1"/>
</dbReference>
<organism evidence="9 10">
    <name type="scientific">Tetranychus urticae</name>
    <name type="common">Two-spotted spider mite</name>
    <dbReference type="NCBI Taxonomy" id="32264"/>
    <lineage>
        <taxon>Eukaryota</taxon>
        <taxon>Metazoa</taxon>
        <taxon>Ecdysozoa</taxon>
        <taxon>Arthropoda</taxon>
        <taxon>Chelicerata</taxon>
        <taxon>Arachnida</taxon>
        <taxon>Acari</taxon>
        <taxon>Acariformes</taxon>
        <taxon>Trombidiformes</taxon>
        <taxon>Prostigmata</taxon>
        <taxon>Eleutherengona</taxon>
        <taxon>Raphignathae</taxon>
        <taxon>Tetranychoidea</taxon>
        <taxon>Tetranychidae</taxon>
        <taxon>Tetranychus</taxon>
    </lineage>
</organism>
<evidence type="ECO:0000256" key="4">
    <source>
        <dbReference type="ARBA" id="ARBA00023157"/>
    </source>
</evidence>
<dbReference type="InterPro" id="IPR018114">
    <property type="entry name" value="TRYPSIN_HIS"/>
</dbReference>
<proteinExistence type="inferred from homology"/>
<dbReference type="PROSITE" id="PS50240">
    <property type="entry name" value="TRYPSIN_DOM"/>
    <property type="match status" value="1"/>
</dbReference>
<keyword evidence="7" id="KW-0732">Signal</keyword>
<evidence type="ECO:0000256" key="1">
    <source>
        <dbReference type="ARBA" id="ARBA00022670"/>
    </source>
</evidence>
<dbReference type="PROSITE" id="PS00135">
    <property type="entry name" value="TRYPSIN_SER"/>
    <property type="match status" value="1"/>
</dbReference>
<dbReference type="Proteomes" id="UP000015104">
    <property type="component" value="Unassembled WGS sequence"/>
</dbReference>
<keyword evidence="2 6" id="KW-0378">Hydrolase</keyword>
<reference evidence="9" key="2">
    <citation type="submission" date="2015-06" db="UniProtKB">
        <authorList>
            <consortium name="EnsemblMetazoa"/>
        </authorList>
    </citation>
    <scope>IDENTIFICATION</scope>
</reference>
<feature type="signal peptide" evidence="7">
    <location>
        <begin position="1"/>
        <end position="20"/>
    </location>
</feature>
<keyword evidence="4" id="KW-1015">Disulfide bond</keyword>
<dbReference type="InterPro" id="IPR009003">
    <property type="entry name" value="Peptidase_S1_PA"/>
</dbReference>
<dbReference type="InterPro" id="IPR051487">
    <property type="entry name" value="Ser/Thr_Proteases_Immune/Dev"/>
</dbReference>
<dbReference type="eggNOG" id="KOG3627">
    <property type="taxonomic scope" value="Eukaryota"/>
</dbReference>
<comment type="similarity">
    <text evidence="5">Belongs to the peptidase S1 family. CLIP subfamily.</text>
</comment>
<dbReference type="Gene3D" id="2.40.10.10">
    <property type="entry name" value="Trypsin-like serine proteases"/>
    <property type="match status" value="1"/>
</dbReference>
<dbReference type="STRING" id="32264.T1KC22"/>
<dbReference type="SUPFAM" id="SSF50494">
    <property type="entry name" value="Trypsin-like serine proteases"/>
    <property type="match status" value="1"/>
</dbReference>
<keyword evidence="10" id="KW-1185">Reference proteome</keyword>
<dbReference type="InterPro" id="IPR033116">
    <property type="entry name" value="TRYPSIN_SER"/>
</dbReference>
<dbReference type="InterPro" id="IPR043504">
    <property type="entry name" value="Peptidase_S1_PA_chymotrypsin"/>
</dbReference>
<dbReference type="Pfam" id="PF00089">
    <property type="entry name" value="Trypsin"/>
    <property type="match status" value="1"/>
</dbReference>
<dbReference type="EMBL" id="CAEY01001957">
    <property type="status" value="NOT_ANNOTATED_CDS"/>
    <property type="molecule type" value="Genomic_DNA"/>
</dbReference>
<evidence type="ECO:0000256" key="2">
    <source>
        <dbReference type="ARBA" id="ARBA00022801"/>
    </source>
</evidence>
<sequence length="367" mass="40137">MYLPAIFLALSAFFIELGLNGPITVLSGVLLTESLLRENECTMSDGRPGSCKILSIEKCSTLKVNEPLKKCNKNNLPFSFNPVCCPFSSKPGVLPTSPNKGCGNQPSIKAIVGGQVVNPRNKYPWMVGLMSKSYNRFRLICGGALINEKFVLTAAHCVTRTSGKVKPTELRVKLGSFDINESGSLLEIEAVYPHEEYKFWLAYHDIALIKLKKPVKMDDVLEPICLPPFDTKKKLDTKEMVGSPVTVAGWGTTSYEGSTSKLLREVTVTIQDRDECSRNYTKMDGAKSVLPDGVNEGFLCASEEGKDSCQGDSGGPLMYTDPKTGLVSQIGVVSFGYKCAESGFPGVYTNVAHYLKWIGSHIEDYNV</sequence>
<dbReference type="InterPro" id="IPR001254">
    <property type="entry name" value="Trypsin_dom"/>
</dbReference>
<evidence type="ECO:0000256" key="7">
    <source>
        <dbReference type="SAM" id="SignalP"/>
    </source>
</evidence>
<feature type="chain" id="PRO_5004581234" description="Peptidase S1 domain-containing protein" evidence="7">
    <location>
        <begin position="21"/>
        <end position="367"/>
    </location>
</feature>
<evidence type="ECO:0000259" key="8">
    <source>
        <dbReference type="PROSITE" id="PS50240"/>
    </source>
</evidence>
<feature type="domain" description="Peptidase S1" evidence="8">
    <location>
        <begin position="111"/>
        <end position="363"/>
    </location>
</feature>
<dbReference type="KEGG" id="tut:107362797"/>
<dbReference type="PRINTS" id="PR00722">
    <property type="entry name" value="CHYMOTRYPSIN"/>
</dbReference>
<accession>T1KC22</accession>
<dbReference type="GO" id="GO:0004252">
    <property type="term" value="F:serine-type endopeptidase activity"/>
    <property type="evidence" value="ECO:0007669"/>
    <property type="project" value="InterPro"/>
</dbReference>